<feature type="transmembrane region" description="Helical" evidence="3">
    <location>
        <begin position="7"/>
        <end position="29"/>
    </location>
</feature>
<dbReference type="GO" id="GO:0036503">
    <property type="term" value="P:ERAD pathway"/>
    <property type="evidence" value="ECO:0007669"/>
    <property type="project" value="TreeGrafter"/>
</dbReference>
<proteinExistence type="inferred from homology"/>
<evidence type="ECO:0000256" key="2">
    <source>
        <dbReference type="SAM" id="MobiDB-lite"/>
    </source>
</evidence>
<evidence type="ECO:0000313" key="4">
    <source>
        <dbReference type="EMBL" id="POW11739.1"/>
    </source>
</evidence>
<name>A0A2S4VQH5_9BASI</name>
<dbReference type="Proteomes" id="UP000239156">
    <property type="component" value="Unassembled WGS sequence"/>
</dbReference>
<dbReference type="PANTHER" id="PTHR11102:SF147">
    <property type="entry name" value="SEL1L ADAPTOR SUBUNIT OF ERAD E3 UBIQUITIN LIGASE"/>
    <property type="match status" value="1"/>
</dbReference>
<keyword evidence="3" id="KW-1133">Transmembrane helix</keyword>
<dbReference type="VEuPathDB" id="FungiDB:PSHT_04545"/>
<feature type="region of interest" description="Disordered" evidence="2">
    <location>
        <begin position="912"/>
        <end position="986"/>
    </location>
</feature>
<dbReference type="AlphaFoldDB" id="A0A2S4VQH5"/>
<evidence type="ECO:0008006" key="6">
    <source>
        <dbReference type="Google" id="ProtNLM"/>
    </source>
</evidence>
<dbReference type="GO" id="GO:0005789">
    <property type="term" value="C:endoplasmic reticulum membrane"/>
    <property type="evidence" value="ECO:0007669"/>
    <property type="project" value="TreeGrafter"/>
</dbReference>
<feature type="region of interest" description="Disordered" evidence="2">
    <location>
        <begin position="33"/>
        <end position="67"/>
    </location>
</feature>
<organism evidence="4 5">
    <name type="scientific">Puccinia striiformis</name>
    <dbReference type="NCBI Taxonomy" id="27350"/>
    <lineage>
        <taxon>Eukaryota</taxon>
        <taxon>Fungi</taxon>
        <taxon>Dikarya</taxon>
        <taxon>Basidiomycota</taxon>
        <taxon>Pucciniomycotina</taxon>
        <taxon>Pucciniomycetes</taxon>
        <taxon>Pucciniales</taxon>
        <taxon>Pucciniaceae</taxon>
        <taxon>Puccinia</taxon>
    </lineage>
</organism>
<dbReference type="InterPro" id="IPR006597">
    <property type="entry name" value="Sel1-like"/>
</dbReference>
<dbReference type="PANTHER" id="PTHR11102">
    <property type="entry name" value="SEL-1-LIKE PROTEIN"/>
    <property type="match status" value="1"/>
</dbReference>
<dbReference type="Gene3D" id="1.25.40.10">
    <property type="entry name" value="Tetratricopeptide repeat domain"/>
    <property type="match status" value="3"/>
</dbReference>
<keyword evidence="3" id="KW-0472">Membrane</keyword>
<dbReference type="InterPro" id="IPR011990">
    <property type="entry name" value="TPR-like_helical_dom_sf"/>
</dbReference>
<sequence length="986" mass="109415">MHRLKPIIIYTVLGFVGLVLIISSTLAVGQDSVSEPEVPKDQVPLQTSQSKPQSSSNSELSSSGRTREQEGIALYNRALRLLNHVQSHSNLVPPRTSLHPPISILSPSSYAPLLEDVTWLNRGVFSFLLKILKKFNDSPNDDDPNSINRRDPKKPALLLVLGFPKRVFDRFGRTSTRITKNGMKSSSAKILDQKEAEEATHRAIEHLNKSAFEYGNLDAGMTLGNIWLWGGNPPNVIQRDPRKAMEAFEWVATLSGNATAQANLAFLYATGYGGALGQNLTHVGDQSKALLYYTFSALGGDYAAEMSLGYRHWVGIGTPQSCREALPFYKSAAEKSMRTFNAGPPGGRHMPPTKVRLSDRDGGVYGPGASVVSSGNNKDKHSPQQPSTLQAWNDVLEFYQFHAERGDATFMFRLGRIYYYGFGSAGDSIQDFALTNGRHYLKAFKWFNRIVRAVWPRDPEAATSPNGHAYQNKQGQWQTPTVGAYDAAKDPKQTVDETHLVAAGLSAGYLGRIYLRGEGVPRNNAKAFLWFSRGATQGDRESQNGLGIMYRDGLGVRRNLEKALEYFQLASDAELADANVNLGKYYMVAVVTFSVYLPAPPQTNKPEFCPIAVAFYKRVAERGDWFQEVFWKAEKATKQCGYILDRHKKRLRLPKERTAGNATDRLALTYWTRSAAQDNIDALVKMGDYYLDGFGTSSGLPQPEKAAACYQTATNTHLSAMAMWNLGWMHENGAGVTQDYHLAKRFYDLALETNSEASLPVTLALMKLYIRSVWDYVIHGDSKYLLVFTSASDEPSGSGWWSLRRLRDELTRRWLGISPPPGADPTEERGEVNVPADGEEAGFDAAATQKALEQNEDPVEWARNARERDRMLGLGAFVFFRQQREQANLRAEAEQAQVELDDVLDEELIQPREAGPPANEDPNDATPPAEDLANVAAQIPTTEIADRVNNLDTPNQRQGGGQETENDQVEGGLRRRIGTDQEEADN</sequence>
<dbReference type="SUPFAM" id="SSF81901">
    <property type="entry name" value="HCP-like"/>
    <property type="match status" value="3"/>
</dbReference>
<evidence type="ECO:0000256" key="3">
    <source>
        <dbReference type="SAM" id="Phobius"/>
    </source>
</evidence>
<dbReference type="EMBL" id="PKSL01000036">
    <property type="protein sequence ID" value="POW11739.1"/>
    <property type="molecule type" value="Genomic_DNA"/>
</dbReference>
<gene>
    <name evidence="4" type="ORF">PSTT_05078</name>
</gene>
<accession>A0A2S4VQH5</accession>
<reference evidence="4" key="1">
    <citation type="submission" date="2017-12" db="EMBL/GenBank/DDBJ databases">
        <title>Gene loss provides genomic basis for host adaptation in cereal stripe rust fungi.</title>
        <authorList>
            <person name="Xia C."/>
        </authorList>
    </citation>
    <scope>NUCLEOTIDE SEQUENCE [LARGE SCALE GENOMIC DNA]</scope>
    <source>
        <strain evidence="4">93-210</strain>
    </source>
</reference>
<dbReference type="Pfam" id="PF08238">
    <property type="entry name" value="Sel1"/>
    <property type="match status" value="7"/>
</dbReference>
<comment type="similarity">
    <text evidence="1">Belongs to the sel-1 family.</text>
</comment>
<comment type="caution">
    <text evidence="4">The sequence shown here is derived from an EMBL/GenBank/DDBJ whole genome shotgun (WGS) entry which is preliminary data.</text>
</comment>
<dbReference type="InterPro" id="IPR050767">
    <property type="entry name" value="Sel1_AlgK"/>
</dbReference>
<protein>
    <recommendedName>
        <fullName evidence="6">ERAD-associated protein</fullName>
    </recommendedName>
</protein>
<dbReference type="VEuPathDB" id="FungiDB:PSTT_05078"/>
<evidence type="ECO:0000256" key="1">
    <source>
        <dbReference type="ARBA" id="ARBA00038101"/>
    </source>
</evidence>
<keyword evidence="3" id="KW-0812">Transmembrane</keyword>
<evidence type="ECO:0000313" key="5">
    <source>
        <dbReference type="Proteomes" id="UP000239156"/>
    </source>
</evidence>
<feature type="compositionally biased region" description="Low complexity" evidence="2">
    <location>
        <begin position="46"/>
        <end position="63"/>
    </location>
</feature>
<keyword evidence="5" id="KW-1185">Reference proteome</keyword>
<dbReference type="SMART" id="SM00671">
    <property type="entry name" value="SEL1"/>
    <property type="match status" value="6"/>
</dbReference>